<sequence>MSLLGKDAVGIQNMLHNSIHKCSADDKKEVFKNVYVSGGISKVPGLNDRLKSLLHSMNPTIPEIEVKTLDIGQIMMEGVKKIIEKGGIDWITKDPLASQKQH</sequence>
<dbReference type="STRING" id="31234.E3MTY3"/>
<organism evidence="2">
    <name type="scientific">Caenorhabditis remanei</name>
    <name type="common">Caenorhabditis vulgaris</name>
    <dbReference type="NCBI Taxonomy" id="31234"/>
    <lineage>
        <taxon>Eukaryota</taxon>
        <taxon>Metazoa</taxon>
        <taxon>Ecdysozoa</taxon>
        <taxon>Nematoda</taxon>
        <taxon>Chromadorea</taxon>
        <taxon>Rhabditida</taxon>
        <taxon>Rhabditina</taxon>
        <taxon>Rhabditomorpha</taxon>
        <taxon>Rhabditoidea</taxon>
        <taxon>Rhabditidae</taxon>
        <taxon>Peloderinae</taxon>
        <taxon>Caenorhabditis</taxon>
    </lineage>
</organism>
<reference evidence="1" key="1">
    <citation type="submission" date="2007-07" db="EMBL/GenBank/DDBJ databases">
        <title>PCAP assembly of the Caenorhabditis remanei genome.</title>
        <authorList>
            <consortium name="The Caenorhabditis remanei Sequencing Consortium"/>
            <person name="Wilson R.K."/>
        </authorList>
    </citation>
    <scope>NUCLEOTIDE SEQUENCE [LARGE SCALE GENOMIC DNA]</scope>
    <source>
        <strain evidence="1">PB4641</strain>
    </source>
</reference>
<dbReference type="OrthoDB" id="5132116at2759"/>
<dbReference type="InterPro" id="IPR043129">
    <property type="entry name" value="ATPase_NBD"/>
</dbReference>
<dbReference type="Proteomes" id="UP000008281">
    <property type="component" value="Unassembled WGS sequence"/>
</dbReference>
<evidence type="ECO:0000313" key="1">
    <source>
        <dbReference type="EMBL" id="EFP08917.1"/>
    </source>
</evidence>
<keyword evidence="2" id="KW-1185">Reference proteome</keyword>
<evidence type="ECO:0000313" key="2">
    <source>
        <dbReference type="Proteomes" id="UP000008281"/>
    </source>
</evidence>
<dbReference type="InterPro" id="IPR004000">
    <property type="entry name" value="Actin"/>
</dbReference>
<dbReference type="RefSeq" id="XP_003100429.2">
    <property type="nucleotide sequence ID" value="XM_003100381.2"/>
</dbReference>
<dbReference type="Pfam" id="PF00022">
    <property type="entry name" value="Actin"/>
    <property type="match status" value="1"/>
</dbReference>
<dbReference type="AlphaFoldDB" id="E3MTY3"/>
<gene>
    <name evidence="1" type="ORF">CRE_18045</name>
</gene>
<dbReference type="SUPFAM" id="SSF53067">
    <property type="entry name" value="Actin-like ATPase domain"/>
    <property type="match status" value="1"/>
</dbReference>
<dbReference type="Gene3D" id="3.30.420.40">
    <property type="match status" value="1"/>
</dbReference>
<protein>
    <submittedName>
        <fullName evidence="1">Uncharacterized protein</fullName>
    </submittedName>
</protein>
<dbReference type="GeneID" id="9814595"/>
<accession>E3MTY3</accession>
<proteinExistence type="predicted"/>
<dbReference type="EMBL" id="DS268477">
    <property type="protein sequence ID" value="EFP08917.1"/>
    <property type="molecule type" value="Genomic_DNA"/>
</dbReference>
<dbReference type="HOGENOM" id="CLU_2280069_0_0_1"/>
<dbReference type="KEGG" id="crq:GCK72_016542"/>
<name>E3MTY3_CAERE</name>
<dbReference type="CTD" id="9814595"/>